<reference evidence="1 2" key="1">
    <citation type="submission" date="2015-07" db="EMBL/GenBank/DDBJ databases">
        <title>The genome of Melipona quadrifasciata.</title>
        <authorList>
            <person name="Pan H."/>
            <person name="Kapheim K."/>
        </authorList>
    </citation>
    <scope>NUCLEOTIDE SEQUENCE [LARGE SCALE GENOMIC DNA]</scope>
    <source>
        <strain evidence="1">0111107301</strain>
        <tissue evidence="1">Whole body</tissue>
    </source>
</reference>
<organism evidence="1 2">
    <name type="scientific">Melipona quadrifasciata</name>
    <dbReference type="NCBI Taxonomy" id="166423"/>
    <lineage>
        <taxon>Eukaryota</taxon>
        <taxon>Metazoa</taxon>
        <taxon>Ecdysozoa</taxon>
        <taxon>Arthropoda</taxon>
        <taxon>Hexapoda</taxon>
        <taxon>Insecta</taxon>
        <taxon>Pterygota</taxon>
        <taxon>Neoptera</taxon>
        <taxon>Endopterygota</taxon>
        <taxon>Hymenoptera</taxon>
        <taxon>Apocrita</taxon>
        <taxon>Aculeata</taxon>
        <taxon>Apoidea</taxon>
        <taxon>Anthophila</taxon>
        <taxon>Apidae</taxon>
        <taxon>Melipona</taxon>
    </lineage>
</organism>
<accession>A0A0N1ITB3</accession>
<keyword evidence="2" id="KW-1185">Reference proteome</keyword>
<sequence>MKVYRKGCGSEGWVAGGVRKVGPEPMERLPAGTAASRCWKKFQCYKKLGDFTTLRIYELLNDEGHVLSLKCVKQSPHQVIVIRPEQQLRASYILGLGRVSTQASGPDTYQMVACKARKNPATSRGIRGTVPGEIAAPL</sequence>
<gene>
    <name evidence="1" type="ORF">WN51_04181</name>
</gene>
<protein>
    <submittedName>
        <fullName evidence="1">Uncharacterized protein</fullName>
    </submittedName>
</protein>
<dbReference type="EMBL" id="KQ435845">
    <property type="protein sequence ID" value="KOX71158.1"/>
    <property type="molecule type" value="Genomic_DNA"/>
</dbReference>
<evidence type="ECO:0000313" key="1">
    <source>
        <dbReference type="EMBL" id="KOX71158.1"/>
    </source>
</evidence>
<proteinExistence type="predicted"/>
<dbReference type="AlphaFoldDB" id="A0A0N1ITB3"/>
<dbReference type="Proteomes" id="UP000053105">
    <property type="component" value="Unassembled WGS sequence"/>
</dbReference>
<evidence type="ECO:0000313" key="2">
    <source>
        <dbReference type="Proteomes" id="UP000053105"/>
    </source>
</evidence>
<name>A0A0N1ITB3_9HYME</name>